<proteinExistence type="predicted"/>
<dbReference type="InterPro" id="IPR050697">
    <property type="entry name" value="Adenylyl/Guanylyl_Cyclase_3/4"/>
</dbReference>
<protein>
    <submittedName>
        <fullName evidence="2">Putative adenylate cyclase</fullName>
    </submittedName>
</protein>
<dbReference type="PANTHER" id="PTHR43081">
    <property type="entry name" value="ADENYLATE CYCLASE, TERMINAL-DIFFERENTIATION SPECIFIC-RELATED"/>
    <property type="match status" value="1"/>
</dbReference>
<evidence type="ECO:0000313" key="2">
    <source>
        <dbReference type="EMBL" id="AIC16225.1"/>
    </source>
</evidence>
<keyword evidence="3" id="KW-1185">Reference proteome</keyword>
<organism evidence="2 3">
    <name type="scientific">Nitrososphaera viennensis EN76</name>
    <dbReference type="NCBI Taxonomy" id="926571"/>
    <lineage>
        <taxon>Archaea</taxon>
        <taxon>Nitrososphaerota</taxon>
        <taxon>Nitrososphaeria</taxon>
        <taxon>Nitrososphaerales</taxon>
        <taxon>Nitrososphaeraceae</taxon>
        <taxon>Nitrososphaera</taxon>
    </lineage>
</organism>
<dbReference type="Proteomes" id="UP000027093">
    <property type="component" value="Chromosome"/>
</dbReference>
<dbReference type="Pfam" id="PF00211">
    <property type="entry name" value="Guanylate_cyc"/>
    <property type="match status" value="1"/>
</dbReference>
<feature type="domain" description="Guanylate cyclase" evidence="1">
    <location>
        <begin position="119"/>
        <end position="267"/>
    </location>
</feature>
<dbReference type="PROSITE" id="PS50125">
    <property type="entry name" value="GUANYLATE_CYCLASE_2"/>
    <property type="match status" value="1"/>
</dbReference>
<reference evidence="2 3" key="1">
    <citation type="journal article" date="2014" name="Int. J. Syst. Evol. Microbiol.">
        <title>Nitrososphaera viennensis gen. nov., sp. nov., an aerobic and mesophilic, ammonia-oxidizing archaeon from soil and a member of the archaeal phylum Thaumarchaeota.</title>
        <authorList>
            <person name="Stieglmeier M."/>
            <person name="Klingl A."/>
            <person name="Alves R.J."/>
            <person name="Rittmann S.K."/>
            <person name="Melcher M."/>
            <person name="Leisch N."/>
            <person name="Schleper C."/>
        </authorList>
    </citation>
    <scope>NUCLEOTIDE SEQUENCE [LARGE SCALE GENOMIC DNA]</scope>
    <source>
        <strain evidence="2">EN76</strain>
    </source>
</reference>
<dbReference type="SMART" id="SM00044">
    <property type="entry name" value="CYCc"/>
    <property type="match status" value="1"/>
</dbReference>
<evidence type="ECO:0000313" key="3">
    <source>
        <dbReference type="Proteomes" id="UP000027093"/>
    </source>
</evidence>
<dbReference type="KEGG" id="nvn:NVIE_019640"/>
<dbReference type="CDD" id="cd07302">
    <property type="entry name" value="CHD"/>
    <property type="match status" value="1"/>
</dbReference>
<dbReference type="EMBL" id="CP007536">
    <property type="protein sequence ID" value="AIC16225.1"/>
    <property type="molecule type" value="Genomic_DNA"/>
</dbReference>
<dbReference type="InterPro" id="IPR029787">
    <property type="entry name" value="Nucleotide_cyclase"/>
</dbReference>
<dbReference type="HOGENOM" id="CLU_057456_0_0_2"/>
<dbReference type="SUPFAM" id="SSF55073">
    <property type="entry name" value="Nucleotide cyclase"/>
    <property type="match status" value="1"/>
</dbReference>
<sequence>MYIPKLRATTKQAAMNLYHAGLFPDVIAMQLDISKEEVDRVIKDAIAEEEKKRKSIKQASDTSSLGMFYLDAVVNIENIIKSAQLAMWKSLKGEMEFNISNEDTQNVLEKMAESKATFVILYIDIVGSTKLSMTLTPDKLAAIIRGFTHEMSLIVSTYGGYVLKYLGDAILAFFVVSDKSNPYIPCINAVHCARSMIRAMKEGLNIILNQEGYPELDVRVGMDVGESVVVQYGWDVQSLVVDGRKITVKKAHHDILGYTISMASKITGFAQPNQIVIGQYVYEALDEQQTDAFKLLPTPPETWSYVSSKTGNLYSLYASLSC</sequence>
<evidence type="ECO:0000259" key="1">
    <source>
        <dbReference type="PROSITE" id="PS50125"/>
    </source>
</evidence>
<name>A0A060HM03_9ARCH</name>
<gene>
    <name evidence="2" type="ORF">NVIE_019640</name>
</gene>
<dbReference type="AlphaFoldDB" id="A0A060HM03"/>
<dbReference type="STRING" id="926571.NVIE_019640"/>
<dbReference type="GO" id="GO:0009190">
    <property type="term" value="P:cyclic nucleotide biosynthetic process"/>
    <property type="evidence" value="ECO:0007669"/>
    <property type="project" value="InterPro"/>
</dbReference>
<accession>A0A060HM03</accession>
<dbReference type="PANTHER" id="PTHR43081:SF1">
    <property type="entry name" value="ADENYLATE CYCLASE, TERMINAL-DIFFERENTIATION SPECIFIC"/>
    <property type="match status" value="1"/>
</dbReference>
<dbReference type="Gene3D" id="3.30.70.1230">
    <property type="entry name" value="Nucleotide cyclase"/>
    <property type="match status" value="1"/>
</dbReference>
<dbReference type="GO" id="GO:0035556">
    <property type="term" value="P:intracellular signal transduction"/>
    <property type="evidence" value="ECO:0007669"/>
    <property type="project" value="InterPro"/>
</dbReference>
<dbReference type="InterPro" id="IPR001054">
    <property type="entry name" value="A/G_cyclase"/>
</dbReference>